<dbReference type="Pfam" id="PF02879">
    <property type="entry name" value="PGM_PMM_II"/>
    <property type="match status" value="1"/>
</dbReference>
<evidence type="ECO:0000313" key="10">
    <source>
        <dbReference type="Proteomes" id="UP000886523"/>
    </source>
</evidence>
<evidence type="ECO:0000256" key="2">
    <source>
        <dbReference type="ARBA" id="ARBA00022553"/>
    </source>
</evidence>
<comment type="similarity">
    <text evidence="1">Belongs to the phosphohexose mutase family.</text>
</comment>
<name>A0A9P6E2B5_9AGAM</name>
<sequence>MGAHIEDLIQQWLDLDRNDVTRQEIQTLWDDQNLSELQKRLGTRIEFGTAGLRGRMEAGSQVCSGLCAYVLQVVQEAKPRGVVIGHDHRHNSERWARLTASVFVREGVQAYLLGLRYCIYSCSVPFSVSTLGAACGYDNGYKVYWENAVQIIGPHDEGIAAAIQDNLVPRDWDMSILDRSPLCINNVEEMRRGYFTSLHHLSSSSLTNHACPIKFVNTSMHGVSHGFVAQAFEIYNFPPFVSVPKQRDPDPDFPTVKFPNPEEKEADECAASYVLAQDPDSDRFSCAEKLPNGQWKVFSGDQIGTLLAAWTLDCFKRSGERVVAMVASTVSSKMIGSMARAEGFRFVESLTGFKYIGNVALQLEKSSHTVIFGYEEAIGFMLGSKIRDKDGVAATMCFAEMVAHLHPKPASAYLDELYEKYGYFQTSNSYFICSDPSTVDRIFAHLRKYNVEANNGPAVYPKQIAGLPITRVRDLTVGHAYDSINWPSFQPDMPLSGGHMTTFWAKAEGKDEDLGITLTIRRVSIYSHIYLYLIIHLSRTSGTEPKIKYYLEGSGSDRDSVALLVSAVIEELGRDWMEVEKNRLLLP</sequence>
<proteinExistence type="inferred from homology"/>
<dbReference type="InterPro" id="IPR005844">
    <property type="entry name" value="A-D-PHexomutase_a/b/a-I"/>
</dbReference>
<dbReference type="Pfam" id="PF02878">
    <property type="entry name" value="PGM_PMM_I"/>
    <property type="match status" value="1"/>
</dbReference>
<keyword evidence="4" id="KW-0460">Magnesium</keyword>
<dbReference type="EMBL" id="MU128914">
    <property type="protein sequence ID" value="KAF9519985.1"/>
    <property type="molecule type" value="Genomic_DNA"/>
</dbReference>
<dbReference type="InterPro" id="IPR016055">
    <property type="entry name" value="A-D-PHexomutase_a/b/a-I/II/III"/>
</dbReference>
<keyword evidence="2" id="KW-0597">Phosphoprotein</keyword>
<protein>
    <recommendedName>
        <fullName evidence="11">Phosphoglucomutase</fullName>
    </recommendedName>
</protein>
<dbReference type="Proteomes" id="UP000886523">
    <property type="component" value="Unassembled WGS sequence"/>
</dbReference>
<keyword evidence="5" id="KW-0413">Isomerase</keyword>
<evidence type="ECO:0008006" key="11">
    <source>
        <dbReference type="Google" id="ProtNLM"/>
    </source>
</evidence>
<keyword evidence="10" id="KW-1185">Reference proteome</keyword>
<dbReference type="InterPro" id="IPR005845">
    <property type="entry name" value="A-D-PHexomutase_a/b/a-II"/>
</dbReference>
<evidence type="ECO:0000256" key="3">
    <source>
        <dbReference type="ARBA" id="ARBA00022723"/>
    </source>
</evidence>
<dbReference type="GO" id="GO:0008973">
    <property type="term" value="F:phosphopentomutase activity"/>
    <property type="evidence" value="ECO:0007669"/>
    <property type="project" value="TreeGrafter"/>
</dbReference>
<evidence type="ECO:0000259" key="8">
    <source>
        <dbReference type="Pfam" id="PF02880"/>
    </source>
</evidence>
<dbReference type="PANTHER" id="PTHR45745:SF1">
    <property type="entry name" value="PHOSPHOGLUCOMUTASE 2B-RELATED"/>
    <property type="match status" value="1"/>
</dbReference>
<dbReference type="InterPro" id="IPR005846">
    <property type="entry name" value="A-D-PHexomutase_a/b/a-III"/>
</dbReference>
<evidence type="ECO:0000313" key="9">
    <source>
        <dbReference type="EMBL" id="KAF9519985.1"/>
    </source>
</evidence>
<evidence type="ECO:0000259" key="6">
    <source>
        <dbReference type="Pfam" id="PF02878"/>
    </source>
</evidence>
<evidence type="ECO:0000256" key="4">
    <source>
        <dbReference type="ARBA" id="ARBA00022842"/>
    </source>
</evidence>
<feature type="domain" description="Alpha-D-phosphohexomutase alpha/beta/alpha" evidence="7">
    <location>
        <begin position="194"/>
        <end position="288"/>
    </location>
</feature>
<evidence type="ECO:0000256" key="5">
    <source>
        <dbReference type="ARBA" id="ARBA00023235"/>
    </source>
</evidence>
<dbReference type="GO" id="GO:0046872">
    <property type="term" value="F:metal ion binding"/>
    <property type="evidence" value="ECO:0007669"/>
    <property type="project" value="UniProtKB-KW"/>
</dbReference>
<reference evidence="9" key="1">
    <citation type="journal article" date="2020" name="Nat. Commun.">
        <title>Large-scale genome sequencing of mycorrhizal fungi provides insights into the early evolution of symbiotic traits.</title>
        <authorList>
            <person name="Miyauchi S."/>
            <person name="Kiss E."/>
            <person name="Kuo A."/>
            <person name="Drula E."/>
            <person name="Kohler A."/>
            <person name="Sanchez-Garcia M."/>
            <person name="Morin E."/>
            <person name="Andreopoulos B."/>
            <person name="Barry K.W."/>
            <person name="Bonito G."/>
            <person name="Buee M."/>
            <person name="Carver A."/>
            <person name="Chen C."/>
            <person name="Cichocki N."/>
            <person name="Clum A."/>
            <person name="Culley D."/>
            <person name="Crous P.W."/>
            <person name="Fauchery L."/>
            <person name="Girlanda M."/>
            <person name="Hayes R.D."/>
            <person name="Keri Z."/>
            <person name="LaButti K."/>
            <person name="Lipzen A."/>
            <person name="Lombard V."/>
            <person name="Magnuson J."/>
            <person name="Maillard F."/>
            <person name="Murat C."/>
            <person name="Nolan M."/>
            <person name="Ohm R.A."/>
            <person name="Pangilinan J."/>
            <person name="Pereira M.F."/>
            <person name="Perotto S."/>
            <person name="Peter M."/>
            <person name="Pfister S."/>
            <person name="Riley R."/>
            <person name="Sitrit Y."/>
            <person name="Stielow J.B."/>
            <person name="Szollosi G."/>
            <person name="Zifcakova L."/>
            <person name="Stursova M."/>
            <person name="Spatafora J.W."/>
            <person name="Tedersoo L."/>
            <person name="Vaario L.M."/>
            <person name="Yamada A."/>
            <person name="Yan M."/>
            <person name="Wang P."/>
            <person name="Xu J."/>
            <person name="Bruns T."/>
            <person name="Baldrian P."/>
            <person name="Vilgalys R."/>
            <person name="Dunand C."/>
            <person name="Henrissat B."/>
            <person name="Grigoriev I.V."/>
            <person name="Hibbett D."/>
            <person name="Nagy L.G."/>
            <person name="Martin F.M."/>
        </authorList>
    </citation>
    <scope>NUCLEOTIDE SEQUENCE</scope>
    <source>
        <strain evidence="9">UP504</strain>
    </source>
</reference>
<keyword evidence="3" id="KW-0479">Metal-binding</keyword>
<dbReference type="GO" id="GO:0006166">
    <property type="term" value="P:purine ribonucleoside salvage"/>
    <property type="evidence" value="ECO:0007669"/>
    <property type="project" value="TreeGrafter"/>
</dbReference>
<feature type="domain" description="Alpha-D-phosphohexomutase alpha/beta/alpha" evidence="6">
    <location>
        <begin position="45"/>
        <end position="165"/>
    </location>
</feature>
<dbReference type="GO" id="GO:0005975">
    <property type="term" value="P:carbohydrate metabolic process"/>
    <property type="evidence" value="ECO:0007669"/>
    <property type="project" value="InterPro"/>
</dbReference>
<gene>
    <name evidence="9" type="ORF">BS47DRAFT_1370534</name>
</gene>
<dbReference type="Gene3D" id="3.40.120.10">
    <property type="entry name" value="Alpha-D-Glucose-1,6-Bisphosphate, subunit A, domain 3"/>
    <property type="match status" value="3"/>
</dbReference>
<dbReference type="OrthoDB" id="8300170at2759"/>
<evidence type="ECO:0000256" key="1">
    <source>
        <dbReference type="ARBA" id="ARBA00010231"/>
    </source>
</evidence>
<evidence type="ECO:0000259" key="7">
    <source>
        <dbReference type="Pfam" id="PF02879"/>
    </source>
</evidence>
<dbReference type="AlphaFoldDB" id="A0A9P6E2B5"/>
<organism evidence="9 10">
    <name type="scientific">Hydnum rufescens UP504</name>
    <dbReference type="NCBI Taxonomy" id="1448309"/>
    <lineage>
        <taxon>Eukaryota</taxon>
        <taxon>Fungi</taxon>
        <taxon>Dikarya</taxon>
        <taxon>Basidiomycota</taxon>
        <taxon>Agaricomycotina</taxon>
        <taxon>Agaricomycetes</taxon>
        <taxon>Cantharellales</taxon>
        <taxon>Hydnaceae</taxon>
        <taxon>Hydnum</taxon>
    </lineage>
</organism>
<dbReference type="Pfam" id="PF02880">
    <property type="entry name" value="PGM_PMM_III"/>
    <property type="match status" value="1"/>
</dbReference>
<feature type="domain" description="Alpha-D-phosphohexomutase alpha/beta/alpha" evidence="8">
    <location>
        <begin position="300"/>
        <end position="421"/>
    </location>
</feature>
<accession>A0A9P6E2B5</accession>
<dbReference type="SUPFAM" id="SSF53738">
    <property type="entry name" value="Phosphoglucomutase, first 3 domains"/>
    <property type="match status" value="3"/>
</dbReference>
<dbReference type="CDD" id="cd05799">
    <property type="entry name" value="PGM2"/>
    <property type="match status" value="1"/>
</dbReference>
<comment type="caution">
    <text evidence="9">The sequence shown here is derived from an EMBL/GenBank/DDBJ whole genome shotgun (WGS) entry which is preliminary data.</text>
</comment>
<dbReference type="GO" id="GO:0005634">
    <property type="term" value="C:nucleus"/>
    <property type="evidence" value="ECO:0007669"/>
    <property type="project" value="TreeGrafter"/>
</dbReference>
<dbReference type="PANTHER" id="PTHR45745">
    <property type="entry name" value="PHOSPHOMANNOMUTASE 45A"/>
    <property type="match status" value="1"/>
</dbReference>